<dbReference type="Pfam" id="PF08493">
    <property type="entry name" value="AflR"/>
    <property type="match status" value="1"/>
</dbReference>
<dbReference type="GO" id="GO:0045122">
    <property type="term" value="P:aflatoxin biosynthetic process"/>
    <property type="evidence" value="ECO:0007669"/>
    <property type="project" value="InterPro"/>
</dbReference>
<feature type="compositionally biased region" description="Low complexity" evidence="6">
    <location>
        <begin position="230"/>
        <end position="246"/>
    </location>
</feature>
<feature type="region of interest" description="Disordered" evidence="6">
    <location>
        <begin position="412"/>
        <end position="431"/>
    </location>
</feature>
<accession>A0A8T9CG93</accession>
<evidence type="ECO:0000256" key="3">
    <source>
        <dbReference type="ARBA" id="ARBA00023125"/>
    </source>
</evidence>
<dbReference type="PRINTS" id="PR00755">
    <property type="entry name" value="AFLATOXINBRP"/>
</dbReference>
<feature type="compositionally biased region" description="Low complexity" evidence="6">
    <location>
        <begin position="13"/>
        <end position="28"/>
    </location>
</feature>
<feature type="region of interest" description="Disordered" evidence="6">
    <location>
        <begin position="1"/>
        <end position="28"/>
    </location>
</feature>
<keyword evidence="2" id="KW-0805">Transcription regulation</keyword>
<dbReference type="SUPFAM" id="SSF57701">
    <property type="entry name" value="Zn2/Cys6 DNA-binding domain"/>
    <property type="match status" value="1"/>
</dbReference>
<dbReference type="GO" id="GO:0005634">
    <property type="term" value="C:nucleus"/>
    <property type="evidence" value="ECO:0007669"/>
    <property type="project" value="InterPro"/>
</dbReference>
<dbReference type="GO" id="GO:0003677">
    <property type="term" value="F:DNA binding"/>
    <property type="evidence" value="ECO:0007669"/>
    <property type="project" value="UniProtKB-KW"/>
</dbReference>
<dbReference type="PROSITE" id="PS50048">
    <property type="entry name" value="ZN2_CY6_FUNGAL_2"/>
    <property type="match status" value="1"/>
</dbReference>
<organism evidence="8 9">
    <name type="scientific">Lachnellula suecica</name>
    <dbReference type="NCBI Taxonomy" id="602035"/>
    <lineage>
        <taxon>Eukaryota</taxon>
        <taxon>Fungi</taxon>
        <taxon>Dikarya</taxon>
        <taxon>Ascomycota</taxon>
        <taxon>Pezizomycotina</taxon>
        <taxon>Leotiomycetes</taxon>
        <taxon>Helotiales</taxon>
        <taxon>Lachnaceae</taxon>
        <taxon>Lachnellula</taxon>
    </lineage>
</organism>
<feature type="domain" description="Zn(2)-C6 fungal-type" evidence="7">
    <location>
        <begin position="34"/>
        <end position="64"/>
    </location>
</feature>
<keyword evidence="3" id="KW-0238">DNA-binding</keyword>
<dbReference type="InterPro" id="IPR001138">
    <property type="entry name" value="Zn2Cys6_DnaBD"/>
</dbReference>
<gene>
    <name evidence="8" type="primary">tpcE</name>
    <name evidence="8" type="ORF">LSUE1_G000552</name>
</gene>
<keyword evidence="4" id="KW-0804">Transcription</keyword>
<proteinExistence type="predicted"/>
<feature type="region of interest" description="Disordered" evidence="6">
    <location>
        <begin position="71"/>
        <end position="108"/>
    </location>
</feature>
<dbReference type="OrthoDB" id="2740448at2759"/>
<dbReference type="PANTHER" id="PTHR31069">
    <property type="entry name" value="OLEATE-ACTIVATED TRANSCRIPTION FACTOR 1-RELATED"/>
    <property type="match status" value="1"/>
</dbReference>
<dbReference type="Pfam" id="PF00172">
    <property type="entry name" value="Zn_clus"/>
    <property type="match status" value="1"/>
</dbReference>
<sequence>MSDLNLNPKVPGSSQSQTPASRATTSTTSRLRDSCHACAMSKVKCHKEKPSCSRCTRRGITCEYFVTKRPGRKRDKSHHPTNNDCSCDTVNSRQPEVSGGKESWPEVTISTTYPPASDGNIYSTSLDLSPTSPISGSMSGLDFSSSSGIFSGLLMPMEPCMSTSLAEMSNEFDDSFFAAPIDLFDDALDFDFIQGHGDIERVLLADEVNPDPVSLKSLNEPPGTSKSSPSSHNRTLSSTNTSLSSDSTCSCLMQALDLMKKLSSSNSALCVLSNGSDEDTVMSNINPDSNPSAQAVVMDNKQIIEVVDSMLQCSCAEDSYLLTMLSMIVFKVLGRYAEVVRKPHGDGIESGGRLGGSTSPNDQIRQIGSYFGDEGLGRMAAQLILSELHPVQRLVNQLSPRLKARGAGVISKNGRTQGRNRSGADYQFPSLSDGDAKTVPFSSTTMDQMEIDLRKGVSTLSSEIINMLRQS</sequence>
<evidence type="ECO:0000256" key="2">
    <source>
        <dbReference type="ARBA" id="ARBA00023015"/>
    </source>
</evidence>
<dbReference type="InterPro" id="IPR013700">
    <property type="entry name" value="AflR"/>
</dbReference>
<evidence type="ECO:0000259" key="7">
    <source>
        <dbReference type="PROSITE" id="PS50048"/>
    </source>
</evidence>
<evidence type="ECO:0000313" key="8">
    <source>
        <dbReference type="EMBL" id="TVY84598.1"/>
    </source>
</evidence>
<dbReference type="Gene3D" id="4.10.240.10">
    <property type="entry name" value="Zn(2)-C6 fungal-type DNA-binding domain"/>
    <property type="match status" value="1"/>
</dbReference>
<dbReference type="AlphaFoldDB" id="A0A8T9CG93"/>
<evidence type="ECO:0000256" key="6">
    <source>
        <dbReference type="SAM" id="MobiDB-lite"/>
    </source>
</evidence>
<dbReference type="GO" id="GO:0008270">
    <property type="term" value="F:zinc ion binding"/>
    <property type="evidence" value="ECO:0007669"/>
    <property type="project" value="InterPro"/>
</dbReference>
<keyword evidence="1" id="KW-0479">Metal-binding</keyword>
<evidence type="ECO:0000313" key="9">
    <source>
        <dbReference type="Proteomes" id="UP000469558"/>
    </source>
</evidence>
<dbReference type="GO" id="GO:0000981">
    <property type="term" value="F:DNA-binding transcription factor activity, RNA polymerase II-specific"/>
    <property type="evidence" value="ECO:0007669"/>
    <property type="project" value="InterPro"/>
</dbReference>
<dbReference type="PROSITE" id="PS00463">
    <property type="entry name" value="ZN2_CY6_FUNGAL_1"/>
    <property type="match status" value="1"/>
</dbReference>
<dbReference type="InterPro" id="IPR050675">
    <property type="entry name" value="OAF3"/>
</dbReference>
<dbReference type="InterPro" id="IPR036864">
    <property type="entry name" value="Zn2-C6_fun-type_DNA-bd_sf"/>
</dbReference>
<reference evidence="8 9" key="1">
    <citation type="submission" date="2018-05" db="EMBL/GenBank/DDBJ databases">
        <title>Genome sequencing and assembly of the regulated plant pathogen Lachnellula willkommii and related sister species for the development of diagnostic species identification markers.</title>
        <authorList>
            <person name="Giroux E."/>
            <person name="Bilodeau G."/>
        </authorList>
    </citation>
    <scope>NUCLEOTIDE SEQUENCE [LARGE SCALE GENOMIC DNA]</scope>
    <source>
        <strain evidence="8 9">CBS 268.59</strain>
    </source>
</reference>
<keyword evidence="9" id="KW-1185">Reference proteome</keyword>
<dbReference type="EMBL" id="QGMK01000071">
    <property type="protein sequence ID" value="TVY84598.1"/>
    <property type="molecule type" value="Genomic_DNA"/>
</dbReference>
<dbReference type="SMART" id="SM00066">
    <property type="entry name" value="GAL4"/>
    <property type="match status" value="1"/>
</dbReference>
<feature type="region of interest" description="Disordered" evidence="6">
    <location>
        <begin position="212"/>
        <end position="246"/>
    </location>
</feature>
<dbReference type="PANTHER" id="PTHR31069:SF31">
    <property type="entry name" value="MONODICTYPHENONE CLUSTER TRANSCRIPTION FACTOR-RELATED"/>
    <property type="match status" value="1"/>
</dbReference>
<comment type="caution">
    <text evidence="8">The sequence shown here is derived from an EMBL/GenBank/DDBJ whole genome shotgun (WGS) entry which is preliminary data.</text>
</comment>
<name>A0A8T9CG93_9HELO</name>
<dbReference type="Proteomes" id="UP000469558">
    <property type="component" value="Unassembled WGS sequence"/>
</dbReference>
<dbReference type="CDD" id="cd00067">
    <property type="entry name" value="GAL4"/>
    <property type="match status" value="1"/>
</dbReference>
<feature type="compositionally biased region" description="Polar residues" evidence="6">
    <location>
        <begin position="80"/>
        <end position="95"/>
    </location>
</feature>
<evidence type="ECO:0000256" key="4">
    <source>
        <dbReference type="ARBA" id="ARBA00023163"/>
    </source>
</evidence>
<protein>
    <submittedName>
        <fullName evidence="8">Trypacidin cluster transcription factor</fullName>
    </submittedName>
</protein>
<keyword evidence="5" id="KW-0539">Nucleus</keyword>
<evidence type="ECO:0000256" key="1">
    <source>
        <dbReference type="ARBA" id="ARBA00022723"/>
    </source>
</evidence>
<evidence type="ECO:0000256" key="5">
    <source>
        <dbReference type="ARBA" id="ARBA00023242"/>
    </source>
</evidence>